<comment type="caution">
    <text evidence="8">The sequence shown here is derived from an EMBL/GenBank/DDBJ whole genome shotgun (WGS) entry which is preliminary data.</text>
</comment>
<feature type="transmembrane region" description="Helical" evidence="6">
    <location>
        <begin position="18"/>
        <end position="36"/>
    </location>
</feature>
<dbReference type="SUPFAM" id="SSF103473">
    <property type="entry name" value="MFS general substrate transporter"/>
    <property type="match status" value="1"/>
</dbReference>
<organism evidence="8 9">
    <name type="scientific">Mageeibacillus indolicus</name>
    <dbReference type="NCBI Taxonomy" id="884684"/>
    <lineage>
        <taxon>Bacteria</taxon>
        <taxon>Bacillati</taxon>
        <taxon>Bacillota</taxon>
        <taxon>Clostridia</taxon>
        <taxon>Eubacteriales</taxon>
        <taxon>Oscillospiraceae</taxon>
        <taxon>Mageeibacillus</taxon>
    </lineage>
</organism>
<proteinExistence type="predicted"/>
<evidence type="ECO:0000256" key="2">
    <source>
        <dbReference type="ARBA" id="ARBA00022448"/>
    </source>
</evidence>
<keyword evidence="4 6" id="KW-1133">Transmembrane helix</keyword>
<dbReference type="GO" id="GO:0005886">
    <property type="term" value="C:plasma membrane"/>
    <property type="evidence" value="ECO:0007669"/>
    <property type="project" value="UniProtKB-SubCell"/>
</dbReference>
<feature type="transmembrane region" description="Helical" evidence="6">
    <location>
        <begin position="401"/>
        <end position="421"/>
    </location>
</feature>
<feature type="transmembrane region" description="Helical" evidence="6">
    <location>
        <begin position="106"/>
        <end position="127"/>
    </location>
</feature>
<dbReference type="InterPro" id="IPR020846">
    <property type="entry name" value="MFS_dom"/>
</dbReference>
<feature type="transmembrane region" description="Helical" evidence="6">
    <location>
        <begin position="48"/>
        <end position="67"/>
    </location>
</feature>
<keyword evidence="5 6" id="KW-0472">Membrane</keyword>
<dbReference type="InterPro" id="IPR011701">
    <property type="entry name" value="MFS"/>
</dbReference>
<reference evidence="9" key="1">
    <citation type="submission" date="2017-04" db="EMBL/GenBank/DDBJ databases">
        <authorList>
            <person name="Bumgarner R.E."/>
            <person name="Fredricks D.N."/>
            <person name="Srinivasan S."/>
        </authorList>
    </citation>
    <scope>NUCLEOTIDE SEQUENCE [LARGE SCALE GENOMIC DNA]</scope>
    <source>
        <strain evidence="9">KA00405</strain>
    </source>
</reference>
<evidence type="ECO:0000256" key="3">
    <source>
        <dbReference type="ARBA" id="ARBA00022692"/>
    </source>
</evidence>
<evidence type="ECO:0000313" key="8">
    <source>
        <dbReference type="EMBL" id="PNH18416.1"/>
    </source>
</evidence>
<feature type="transmembrane region" description="Helical" evidence="6">
    <location>
        <begin position="375"/>
        <end position="395"/>
    </location>
</feature>
<dbReference type="InterPro" id="IPR036259">
    <property type="entry name" value="MFS_trans_sf"/>
</dbReference>
<feature type="transmembrane region" description="Helical" evidence="6">
    <location>
        <begin position="283"/>
        <end position="301"/>
    </location>
</feature>
<feature type="transmembrane region" description="Helical" evidence="6">
    <location>
        <begin position="250"/>
        <end position="271"/>
    </location>
</feature>
<dbReference type="Proteomes" id="UP000236394">
    <property type="component" value="Unassembled WGS sequence"/>
</dbReference>
<feature type="transmembrane region" description="Helical" evidence="6">
    <location>
        <begin position="336"/>
        <end position="355"/>
    </location>
</feature>
<evidence type="ECO:0000259" key="7">
    <source>
        <dbReference type="PROSITE" id="PS50850"/>
    </source>
</evidence>
<evidence type="ECO:0000256" key="1">
    <source>
        <dbReference type="ARBA" id="ARBA00004651"/>
    </source>
</evidence>
<keyword evidence="3 6" id="KW-0812">Transmembrane</keyword>
<dbReference type="PANTHER" id="PTHR23518:SF2">
    <property type="entry name" value="MAJOR FACILITATOR SUPERFAMILY TRANSPORTER"/>
    <property type="match status" value="1"/>
</dbReference>
<gene>
    <name evidence="8" type="ORF">B7R76_06140</name>
</gene>
<evidence type="ECO:0000256" key="5">
    <source>
        <dbReference type="ARBA" id="ARBA00023136"/>
    </source>
</evidence>
<evidence type="ECO:0000256" key="4">
    <source>
        <dbReference type="ARBA" id="ARBA00022989"/>
    </source>
</evidence>
<accession>A0A2J8B0Y6</accession>
<dbReference type="PROSITE" id="PS50850">
    <property type="entry name" value="MFS"/>
    <property type="match status" value="1"/>
</dbReference>
<sequence length="431" mass="45700">MLIVCEVKMKTSVRLRRILFVVVILYWYALYVHVPIQTSHLYKLGVSAGAAGIIIGAYGFGQVLLRVPLGMHCDRSGRLFPYVLIGTAVGTLGAIFRLGVNSPRSFLVANILGGIAAAVWIAVLALFAQLFSQAELHRAMAYATTGHSTAMLTSSLSCAALVGRSGMRGVAAAEIVAGLLAFVLAVVAYRVYCREVHAAVTKVRPGGGSNESGADGVENVAPGSYGGDSGADLTYGAFWRTVKNVRLWQFAMLAFVHQGLILSLVMSFVANQAQVIGADEKEIAAATFLYWAVTVLVNALAGRALMVKLGAKFWLPVSLVLAAIYCLLLLRITAVWQLFLLQIMGGIFGGTVLPFSMSESLAEIPRSHRGTALGVYQAILAGGMVLLPSLSGALIQRLGIVGGFCFLSLAALAAAGYAYFITHQRSPGKVR</sequence>
<feature type="transmembrane region" description="Helical" evidence="6">
    <location>
        <begin position="313"/>
        <end position="330"/>
    </location>
</feature>
<name>A0A2J8B0Y6_9FIRM</name>
<comment type="subcellular location">
    <subcellularLocation>
        <location evidence="1">Cell membrane</location>
        <topology evidence="1">Multi-pass membrane protein</topology>
    </subcellularLocation>
</comment>
<evidence type="ECO:0000313" key="9">
    <source>
        <dbReference type="Proteomes" id="UP000236394"/>
    </source>
</evidence>
<evidence type="ECO:0000256" key="6">
    <source>
        <dbReference type="SAM" id="Phobius"/>
    </source>
</evidence>
<feature type="transmembrane region" description="Helical" evidence="6">
    <location>
        <begin position="169"/>
        <end position="192"/>
    </location>
</feature>
<dbReference type="Gene3D" id="1.20.1250.20">
    <property type="entry name" value="MFS general substrate transporter like domains"/>
    <property type="match status" value="1"/>
</dbReference>
<dbReference type="Pfam" id="PF07690">
    <property type="entry name" value="MFS_1"/>
    <property type="match status" value="1"/>
</dbReference>
<feature type="domain" description="Major facilitator superfamily (MFS) profile" evidence="7">
    <location>
        <begin position="15"/>
        <end position="426"/>
    </location>
</feature>
<dbReference type="EMBL" id="NBZD01000003">
    <property type="protein sequence ID" value="PNH18416.1"/>
    <property type="molecule type" value="Genomic_DNA"/>
</dbReference>
<protein>
    <recommendedName>
        <fullName evidence="7">Major facilitator superfamily (MFS) profile domain-containing protein</fullName>
    </recommendedName>
</protein>
<feature type="transmembrane region" description="Helical" evidence="6">
    <location>
        <begin position="79"/>
        <end position="100"/>
    </location>
</feature>
<keyword evidence="2" id="KW-0813">Transport</keyword>
<dbReference type="AlphaFoldDB" id="A0A2J8B0Y6"/>
<feature type="transmembrane region" description="Helical" evidence="6">
    <location>
        <begin position="139"/>
        <end position="163"/>
    </location>
</feature>
<dbReference type="PANTHER" id="PTHR23518">
    <property type="entry name" value="C-METHYLTRANSFERASE"/>
    <property type="match status" value="1"/>
</dbReference>
<dbReference type="GO" id="GO:0022857">
    <property type="term" value="F:transmembrane transporter activity"/>
    <property type="evidence" value="ECO:0007669"/>
    <property type="project" value="InterPro"/>
</dbReference>